<name>A2GBD6_TRIV3</name>
<dbReference type="SMR" id="A2GBD6"/>
<keyword evidence="2" id="KW-1185">Reference proteome</keyword>
<dbReference type="KEGG" id="tva:4743173"/>
<dbReference type="EMBL" id="DS114906">
    <property type="protein sequence ID" value="EAX85533.1"/>
    <property type="molecule type" value="Genomic_DNA"/>
</dbReference>
<dbReference type="RefSeq" id="XP_001298463.1">
    <property type="nucleotide sequence ID" value="XM_001298462.1"/>
</dbReference>
<dbReference type="VEuPathDB" id="TrichDB:TVAG_387050"/>
<organism evidence="1 2">
    <name type="scientific">Trichomonas vaginalis (strain ATCC PRA-98 / G3)</name>
    <dbReference type="NCBI Taxonomy" id="412133"/>
    <lineage>
        <taxon>Eukaryota</taxon>
        <taxon>Metamonada</taxon>
        <taxon>Parabasalia</taxon>
        <taxon>Trichomonadida</taxon>
        <taxon>Trichomonadidae</taxon>
        <taxon>Trichomonas</taxon>
    </lineage>
</organism>
<gene>
    <name evidence="1" type="ORF">TVAG_387050</name>
</gene>
<sequence length="110" mass="12882">MLYSLFVHLQTTRGTPQTPLSLKHQSMLKHPLQHLLQCDQAKTEMKRLRMMSLNSSKRTIQIAELQKNKLFNISHTYTPQKKLRKQLKQQTLMVKSTLQAKIIVIILAKF</sequence>
<evidence type="ECO:0000313" key="1">
    <source>
        <dbReference type="EMBL" id="EAX85533.1"/>
    </source>
</evidence>
<protein>
    <submittedName>
        <fullName evidence="1">Uncharacterized protein</fullName>
    </submittedName>
</protein>
<accession>A2GBD6</accession>
<reference evidence="1" key="1">
    <citation type="submission" date="2006-10" db="EMBL/GenBank/DDBJ databases">
        <authorList>
            <person name="Amadeo P."/>
            <person name="Zhao Q."/>
            <person name="Wortman J."/>
            <person name="Fraser-Liggett C."/>
            <person name="Carlton J."/>
        </authorList>
    </citation>
    <scope>NUCLEOTIDE SEQUENCE</scope>
    <source>
        <strain evidence="1">G3</strain>
    </source>
</reference>
<reference evidence="1" key="2">
    <citation type="journal article" date="2007" name="Science">
        <title>Draft genome sequence of the sexually transmitted pathogen Trichomonas vaginalis.</title>
        <authorList>
            <person name="Carlton J.M."/>
            <person name="Hirt R.P."/>
            <person name="Silva J.C."/>
            <person name="Delcher A.L."/>
            <person name="Schatz M."/>
            <person name="Zhao Q."/>
            <person name="Wortman J.R."/>
            <person name="Bidwell S.L."/>
            <person name="Alsmark U.C.M."/>
            <person name="Besteiro S."/>
            <person name="Sicheritz-Ponten T."/>
            <person name="Noel C.J."/>
            <person name="Dacks J.B."/>
            <person name="Foster P.G."/>
            <person name="Simillion C."/>
            <person name="Van de Peer Y."/>
            <person name="Miranda-Saavedra D."/>
            <person name="Barton G.J."/>
            <person name="Westrop G.D."/>
            <person name="Mueller S."/>
            <person name="Dessi D."/>
            <person name="Fiori P.L."/>
            <person name="Ren Q."/>
            <person name="Paulsen I."/>
            <person name="Zhang H."/>
            <person name="Bastida-Corcuera F.D."/>
            <person name="Simoes-Barbosa A."/>
            <person name="Brown M.T."/>
            <person name="Hayes R.D."/>
            <person name="Mukherjee M."/>
            <person name="Okumura C.Y."/>
            <person name="Schneider R."/>
            <person name="Smith A.J."/>
            <person name="Vanacova S."/>
            <person name="Villalvazo M."/>
            <person name="Haas B.J."/>
            <person name="Pertea M."/>
            <person name="Feldblyum T.V."/>
            <person name="Utterback T.R."/>
            <person name="Shu C.L."/>
            <person name="Osoegawa K."/>
            <person name="de Jong P.J."/>
            <person name="Hrdy I."/>
            <person name="Horvathova L."/>
            <person name="Zubacova Z."/>
            <person name="Dolezal P."/>
            <person name="Malik S.B."/>
            <person name="Logsdon J.M. Jr."/>
            <person name="Henze K."/>
            <person name="Gupta A."/>
            <person name="Wang C.C."/>
            <person name="Dunne R.L."/>
            <person name="Upcroft J.A."/>
            <person name="Upcroft P."/>
            <person name="White O."/>
            <person name="Salzberg S.L."/>
            <person name="Tang P."/>
            <person name="Chiu C.-H."/>
            <person name="Lee Y.-S."/>
            <person name="Embley T.M."/>
            <person name="Coombs G.H."/>
            <person name="Mottram J.C."/>
            <person name="Tachezy J."/>
            <person name="Fraser-Liggett C.M."/>
            <person name="Johnson P.J."/>
        </authorList>
    </citation>
    <scope>NUCLEOTIDE SEQUENCE [LARGE SCALE GENOMIC DNA]</scope>
    <source>
        <strain evidence="1">G3</strain>
    </source>
</reference>
<dbReference type="VEuPathDB" id="TrichDB:TVAGG3_0823410"/>
<dbReference type="InParanoid" id="A2GBD6"/>
<dbReference type="AlphaFoldDB" id="A2GBD6"/>
<dbReference type="Proteomes" id="UP000001542">
    <property type="component" value="Unassembled WGS sequence"/>
</dbReference>
<proteinExistence type="predicted"/>
<evidence type="ECO:0000313" key="2">
    <source>
        <dbReference type="Proteomes" id="UP000001542"/>
    </source>
</evidence>